<comment type="caution">
    <text evidence="4">The sequence shown here is derived from an EMBL/GenBank/DDBJ whole genome shotgun (WGS) entry which is preliminary data.</text>
</comment>
<comment type="function">
    <text evidence="2">Catalyzes the reduction of dTDP-6-deoxy-L-lyxo-4-hexulose to yield dTDP-L-rhamnose.</text>
</comment>
<dbReference type="InterPro" id="IPR036291">
    <property type="entry name" value="NAD(P)-bd_dom_sf"/>
</dbReference>
<dbReference type="PANTHER" id="PTHR10491">
    <property type="entry name" value="DTDP-4-DEHYDRORHAMNOSE REDUCTASE"/>
    <property type="match status" value="1"/>
</dbReference>
<protein>
    <recommendedName>
        <fullName evidence="2">dTDP-4-dehydrorhamnose reductase</fullName>
        <ecNumber evidence="2">1.1.1.133</ecNumber>
    </recommendedName>
</protein>
<dbReference type="EMBL" id="MYFO01000060">
    <property type="protein sequence ID" value="TFE83014.1"/>
    <property type="molecule type" value="Genomic_DNA"/>
</dbReference>
<keyword evidence="2" id="KW-0521">NADP</keyword>
<dbReference type="PANTHER" id="PTHR10491:SF4">
    <property type="entry name" value="METHIONINE ADENOSYLTRANSFERASE 2 SUBUNIT BETA"/>
    <property type="match status" value="1"/>
</dbReference>
<dbReference type="Pfam" id="PF04321">
    <property type="entry name" value="RmlD_sub_bind"/>
    <property type="match status" value="1"/>
</dbReference>
<dbReference type="EC" id="1.1.1.133" evidence="2"/>
<dbReference type="Gene3D" id="3.40.50.720">
    <property type="entry name" value="NAD(P)-binding Rossmann-like Domain"/>
    <property type="match status" value="1"/>
</dbReference>
<dbReference type="SUPFAM" id="SSF51735">
    <property type="entry name" value="NAD(P)-binding Rossmann-fold domains"/>
    <property type="match status" value="1"/>
</dbReference>
<dbReference type="GO" id="GO:0005829">
    <property type="term" value="C:cytosol"/>
    <property type="evidence" value="ECO:0007669"/>
    <property type="project" value="TreeGrafter"/>
</dbReference>
<reference evidence="4 5" key="1">
    <citation type="submission" date="2017-03" db="EMBL/GenBank/DDBJ databases">
        <title>Isolation of Levoglucosan Utilizing Bacteria.</title>
        <authorList>
            <person name="Arya A.S."/>
        </authorList>
    </citation>
    <scope>NUCLEOTIDE SEQUENCE [LARGE SCALE GENOMIC DNA]</scope>
    <source>
        <strain evidence="4 5">MEC069</strain>
    </source>
</reference>
<keyword evidence="5" id="KW-1185">Reference proteome</keyword>
<dbReference type="RefSeq" id="WP_134757528.1">
    <property type="nucleotide sequence ID" value="NZ_MYFO02000002.1"/>
</dbReference>
<feature type="domain" description="RmlD-like substrate binding" evidence="3">
    <location>
        <begin position="4"/>
        <end position="229"/>
    </location>
</feature>
<dbReference type="CDD" id="cd05254">
    <property type="entry name" value="dTDP_HR_like_SDR_e"/>
    <property type="match status" value="1"/>
</dbReference>
<evidence type="ECO:0000259" key="3">
    <source>
        <dbReference type="Pfam" id="PF04321"/>
    </source>
</evidence>
<organism evidence="4 5">
    <name type="scientific">Paenibacillus athensensis</name>
    <dbReference type="NCBI Taxonomy" id="1967502"/>
    <lineage>
        <taxon>Bacteria</taxon>
        <taxon>Bacillati</taxon>
        <taxon>Bacillota</taxon>
        <taxon>Bacilli</taxon>
        <taxon>Bacillales</taxon>
        <taxon>Paenibacillaceae</taxon>
        <taxon>Paenibacillus</taxon>
    </lineage>
</organism>
<gene>
    <name evidence="4" type="ORF">B5M42_23950</name>
</gene>
<dbReference type="InterPro" id="IPR029903">
    <property type="entry name" value="RmlD-like-bd"/>
</dbReference>
<dbReference type="AlphaFoldDB" id="A0A4Y8PQH2"/>
<evidence type="ECO:0000313" key="5">
    <source>
        <dbReference type="Proteomes" id="UP000298246"/>
    </source>
</evidence>
<dbReference type="GO" id="GO:0019305">
    <property type="term" value="P:dTDP-rhamnose biosynthetic process"/>
    <property type="evidence" value="ECO:0007669"/>
    <property type="project" value="UniProtKB-UniPathway"/>
</dbReference>
<evidence type="ECO:0000313" key="4">
    <source>
        <dbReference type="EMBL" id="TFE83014.1"/>
    </source>
</evidence>
<comment type="similarity">
    <text evidence="1 2">Belongs to the dTDP-4-dehydrorhamnose reductase family.</text>
</comment>
<dbReference type="InterPro" id="IPR005913">
    <property type="entry name" value="dTDP_dehydrorham_reduct"/>
</dbReference>
<dbReference type="OrthoDB" id="9803892at2"/>
<sequence>MTRKLLVFGGQGMLGHMLVDYFRTIGGWQVMYTTRDRHDPFGLYLEGGDLAAVEQLIAAVRPAVAVNAIGLLNEFAERDPQAAYWINGLLPHRMAAALARNGGRLIHISTDCVFAGVRGMHAENDEPDGVSVYARSKALGELRVAPHVTLRTSIVGPDNRAAGIGLLAWLLRQPQGATIRGYTRAYWNGVTTLELAKCVHAVCEDETAAGLFHIAAPEPVSKYELLQLFKTAFDRMDVTVAEDDAIRLDRTLAVTREDFRWSAPDHPTMLAELAAWMNAR</sequence>
<dbReference type="Proteomes" id="UP000298246">
    <property type="component" value="Unassembled WGS sequence"/>
</dbReference>
<dbReference type="GO" id="GO:0008831">
    <property type="term" value="F:dTDP-4-dehydrorhamnose reductase activity"/>
    <property type="evidence" value="ECO:0007669"/>
    <property type="project" value="UniProtKB-EC"/>
</dbReference>
<name>A0A4Y8PQH2_9BACL</name>
<keyword evidence="2" id="KW-0560">Oxidoreductase</keyword>
<dbReference type="UniPathway" id="UPA00124"/>
<evidence type="ECO:0000256" key="2">
    <source>
        <dbReference type="RuleBase" id="RU364082"/>
    </source>
</evidence>
<comment type="pathway">
    <text evidence="2">Carbohydrate biosynthesis; dTDP-L-rhamnose biosynthesis.</text>
</comment>
<proteinExistence type="inferred from homology"/>
<accession>A0A4Y8PQH2</accession>
<evidence type="ECO:0000256" key="1">
    <source>
        <dbReference type="ARBA" id="ARBA00010944"/>
    </source>
</evidence>